<dbReference type="Proteomes" id="UP000663840">
    <property type="component" value="Unassembled WGS sequence"/>
</dbReference>
<dbReference type="AlphaFoldDB" id="A0A8H3GQK2"/>
<gene>
    <name evidence="2" type="ORF">RDB_LOCUS103116</name>
    <name evidence="3" type="ORF">RhiXN_00875</name>
</gene>
<dbReference type="EMBL" id="CAJMWR010003521">
    <property type="protein sequence ID" value="CAE6461092.1"/>
    <property type="molecule type" value="Genomic_DNA"/>
</dbReference>
<name>A0A8H3GQK2_9AGAM</name>
<organism evidence="2 4">
    <name type="scientific">Rhizoctonia solani</name>
    <dbReference type="NCBI Taxonomy" id="456999"/>
    <lineage>
        <taxon>Eukaryota</taxon>
        <taxon>Fungi</taxon>
        <taxon>Dikarya</taxon>
        <taxon>Basidiomycota</taxon>
        <taxon>Agaricomycotina</taxon>
        <taxon>Agaricomycetes</taxon>
        <taxon>Cantharellales</taxon>
        <taxon>Ceratobasidiaceae</taxon>
        <taxon>Rhizoctonia</taxon>
    </lineage>
</organism>
<evidence type="ECO:0000256" key="1">
    <source>
        <dbReference type="SAM" id="SignalP"/>
    </source>
</evidence>
<keyword evidence="1" id="KW-0732">Signal</keyword>
<evidence type="ECO:0000313" key="3">
    <source>
        <dbReference type="EMBL" id="QRW19469.1"/>
    </source>
</evidence>
<reference evidence="2" key="2">
    <citation type="submission" date="2021-01" db="EMBL/GenBank/DDBJ databases">
        <authorList>
            <person name="Kaushik A."/>
        </authorList>
    </citation>
    <scope>NUCLEOTIDE SEQUENCE</scope>
    <source>
        <strain evidence="2">AG1-1A</strain>
    </source>
</reference>
<proteinExistence type="predicted"/>
<sequence length="123" mass="13531">MYFKSILATGILLASGQIAFSASLLPVRDDDQCRRAQLHGCTGSDFTGNCEDTDLGYTGICYRTSGIFRDGLVSVRSEYPTGTVLFTNQDCTGDPLWVDTEGQSNIKETQYQSYVGIFIPEYS</sequence>
<evidence type="ECO:0000313" key="4">
    <source>
        <dbReference type="Proteomes" id="UP000663840"/>
    </source>
</evidence>
<feature type="signal peptide" evidence="1">
    <location>
        <begin position="1"/>
        <end position="21"/>
    </location>
</feature>
<dbReference type="Proteomes" id="UP000650533">
    <property type="component" value="Chromosome 4"/>
</dbReference>
<protein>
    <submittedName>
        <fullName evidence="3">Indigoidine synthase A family protein</fullName>
    </submittedName>
</protein>
<feature type="chain" id="PRO_5036265500" evidence="1">
    <location>
        <begin position="22"/>
        <end position="123"/>
    </location>
</feature>
<evidence type="ECO:0000313" key="2">
    <source>
        <dbReference type="EMBL" id="CAE6461092.1"/>
    </source>
</evidence>
<accession>A0A8H3GQK2</accession>
<reference evidence="3" key="1">
    <citation type="submission" date="2020-05" db="EMBL/GenBank/DDBJ databases">
        <title>Evolutionary and genomic comparisons of hybrid uninucleate and nonhybrid Rhizoctonia fungi.</title>
        <authorList>
            <person name="Li C."/>
            <person name="Chen X."/>
        </authorList>
    </citation>
    <scope>NUCLEOTIDE SEQUENCE</scope>
    <source>
        <strain evidence="3">AG-1 IA</strain>
    </source>
</reference>
<dbReference type="EMBL" id="CP059661">
    <property type="protein sequence ID" value="QRW19469.1"/>
    <property type="molecule type" value="Genomic_DNA"/>
</dbReference>